<dbReference type="eggNOG" id="COG3506">
    <property type="taxonomic scope" value="Bacteria"/>
</dbReference>
<protein>
    <recommendedName>
        <fullName evidence="3">DUF1349 domain-containing protein</fullName>
    </recommendedName>
</protein>
<evidence type="ECO:0000313" key="2">
    <source>
        <dbReference type="Proteomes" id="UP000029050"/>
    </source>
</evidence>
<dbReference type="Gene3D" id="2.60.120.200">
    <property type="match status" value="1"/>
</dbReference>
<evidence type="ECO:0000313" key="1">
    <source>
        <dbReference type="EMBL" id="KFI83271.1"/>
    </source>
</evidence>
<dbReference type="PANTHER" id="PTHR35332">
    <property type="entry name" value="REGULATION OF ENOLASE PROTEIN 1"/>
    <property type="match status" value="1"/>
</dbReference>
<dbReference type="AlphaFoldDB" id="A0A087CJ21"/>
<comment type="caution">
    <text evidence="1">The sequence shown here is derived from an EMBL/GenBank/DDBJ whole genome shotgun (WGS) entry which is preliminary data.</text>
</comment>
<evidence type="ECO:0008006" key="3">
    <source>
        <dbReference type="Google" id="ProtNLM"/>
    </source>
</evidence>
<dbReference type="EMBL" id="JGZI01000007">
    <property type="protein sequence ID" value="KFI83271.1"/>
    <property type="molecule type" value="Genomic_DNA"/>
</dbReference>
<organism evidence="1 2">
    <name type="scientific">Bifidobacterium psychraerophilum</name>
    <dbReference type="NCBI Taxonomy" id="218140"/>
    <lineage>
        <taxon>Bacteria</taxon>
        <taxon>Bacillati</taxon>
        <taxon>Actinomycetota</taxon>
        <taxon>Actinomycetes</taxon>
        <taxon>Bifidobacteriales</taxon>
        <taxon>Bifidobacteriaceae</taxon>
        <taxon>Bifidobacterium</taxon>
    </lineage>
</organism>
<sequence>MQEEIHWDEGRWTHDPERVEEHDGTLRVTASKGSDAWRITSYGFIHDSEHALIRPFNSGSAMEVTFRTDMSQQFDQAGLFIRADGEHWVKAGLEQSDGILQLGAVVTDGRSDWSVSRTPEWNHRIITLRASWSHDAITLRAKADDEEYRLVRVLPFDDRKGVEAGPYICAPTRAAFTIDFLSWKITDADASLHD</sequence>
<dbReference type="InterPro" id="IPR013320">
    <property type="entry name" value="ConA-like_dom_sf"/>
</dbReference>
<accession>A0A087CJ21</accession>
<reference evidence="1 2" key="1">
    <citation type="submission" date="2014-03" db="EMBL/GenBank/DDBJ databases">
        <title>Genomics of Bifidobacteria.</title>
        <authorList>
            <person name="Ventura M."/>
            <person name="Milani C."/>
            <person name="Lugli G.A."/>
        </authorList>
    </citation>
    <scope>NUCLEOTIDE SEQUENCE [LARGE SCALE GENOMIC DNA]</scope>
    <source>
        <strain evidence="1 2">LMG 21775</strain>
    </source>
</reference>
<dbReference type="PANTHER" id="PTHR35332:SF2">
    <property type="entry name" value="REGULATION OF ENOLASE PROTEIN 1"/>
    <property type="match status" value="1"/>
</dbReference>
<dbReference type="Proteomes" id="UP000029050">
    <property type="component" value="Unassembled WGS sequence"/>
</dbReference>
<keyword evidence="2" id="KW-1185">Reference proteome</keyword>
<dbReference type="InterPro" id="IPR009784">
    <property type="entry name" value="DUF1349"/>
</dbReference>
<dbReference type="GeneID" id="98299578"/>
<dbReference type="Pfam" id="PF07081">
    <property type="entry name" value="DUF1349"/>
    <property type="match status" value="1"/>
</dbReference>
<proteinExistence type="predicted"/>
<dbReference type="OrthoDB" id="9808724at2"/>
<dbReference type="RefSeq" id="WP_033495763.1">
    <property type="nucleotide sequence ID" value="NZ_JGZI01000007.1"/>
</dbReference>
<name>A0A087CJ21_9BIFI</name>
<gene>
    <name evidence="1" type="ORF">BPSY_0366</name>
</gene>
<dbReference type="SUPFAM" id="SSF49899">
    <property type="entry name" value="Concanavalin A-like lectins/glucanases"/>
    <property type="match status" value="1"/>
</dbReference>